<dbReference type="OrthoDB" id="5426988at2759"/>
<gene>
    <name evidence="1" type="ORF">M440DRAFT_1336048</name>
</gene>
<accession>A0A2T4C140</accession>
<evidence type="ECO:0000313" key="1">
    <source>
        <dbReference type="EMBL" id="PTB75276.1"/>
    </source>
</evidence>
<reference evidence="1 2" key="1">
    <citation type="submission" date="2016-07" db="EMBL/GenBank/DDBJ databases">
        <title>Multiple horizontal gene transfer events from other fungi enriched the ability of initially mycotrophic Trichoderma (Ascomycota) to feed on dead plant biomass.</title>
        <authorList>
            <consortium name="DOE Joint Genome Institute"/>
            <person name="Aerts A."/>
            <person name="Atanasova L."/>
            <person name="Chenthamara K."/>
            <person name="Zhang J."/>
            <person name="Grujic M."/>
            <person name="Henrissat B."/>
            <person name="Kuo A."/>
            <person name="Salamov A."/>
            <person name="Lipzen A."/>
            <person name="Labutti K."/>
            <person name="Barry K."/>
            <person name="Miao Y."/>
            <person name="Rahimi M.J."/>
            <person name="Shen Q."/>
            <person name="Grigoriev I.V."/>
            <person name="Kubicek C.P."/>
            <person name="Druzhinina I.S."/>
        </authorList>
    </citation>
    <scope>NUCLEOTIDE SEQUENCE [LARGE SCALE GENOMIC DNA]</scope>
    <source>
        <strain evidence="1 2">ATCC 18648</strain>
    </source>
</reference>
<dbReference type="STRING" id="983965.A0A2T4C140"/>
<sequence length="161" mass="18258">MTCLLDSPLIDAVTALTPGRSGDRHKLRRIFRTPIFERIRKRVLEGATVLLTARLVGDSERSTAFLRQHLDLVRGTDVPIIWVNADCNQAVLEQRLKVHGRYHGVRTKLTDVRLLRDLLREHHLIEPTQSADGSVRLVVKRLDVSGPVDVSVRKLMSIMDI</sequence>
<dbReference type="Proteomes" id="UP000240760">
    <property type="component" value="Unassembled WGS sequence"/>
</dbReference>
<proteinExistence type="predicted"/>
<dbReference type="AlphaFoldDB" id="A0A2T4C140"/>
<protein>
    <submittedName>
        <fullName evidence="1">Uncharacterized protein</fullName>
    </submittedName>
</protein>
<dbReference type="EMBL" id="KZ679134">
    <property type="protein sequence ID" value="PTB75276.1"/>
    <property type="molecule type" value="Genomic_DNA"/>
</dbReference>
<organism evidence="1 2">
    <name type="scientific">Trichoderma longibrachiatum ATCC 18648</name>
    <dbReference type="NCBI Taxonomy" id="983965"/>
    <lineage>
        <taxon>Eukaryota</taxon>
        <taxon>Fungi</taxon>
        <taxon>Dikarya</taxon>
        <taxon>Ascomycota</taxon>
        <taxon>Pezizomycotina</taxon>
        <taxon>Sordariomycetes</taxon>
        <taxon>Hypocreomycetidae</taxon>
        <taxon>Hypocreales</taxon>
        <taxon>Hypocreaceae</taxon>
        <taxon>Trichoderma</taxon>
    </lineage>
</organism>
<keyword evidence="2" id="KW-1185">Reference proteome</keyword>
<evidence type="ECO:0000313" key="2">
    <source>
        <dbReference type="Proteomes" id="UP000240760"/>
    </source>
</evidence>
<name>A0A2T4C140_TRILO</name>